<evidence type="ECO:0000256" key="7">
    <source>
        <dbReference type="ARBA" id="ARBA00022777"/>
    </source>
</evidence>
<comment type="caution">
    <text evidence="13">The sequence shown here is derived from an EMBL/GenBank/DDBJ whole genome shotgun (WGS) entry which is preliminary data.</text>
</comment>
<dbReference type="Gene3D" id="1.10.287.130">
    <property type="match status" value="1"/>
</dbReference>
<dbReference type="Pfam" id="PF02518">
    <property type="entry name" value="HATPase_c"/>
    <property type="match status" value="1"/>
</dbReference>
<dbReference type="SMART" id="SM00388">
    <property type="entry name" value="HisKA"/>
    <property type="match status" value="1"/>
</dbReference>
<dbReference type="SMART" id="SM00304">
    <property type="entry name" value="HAMP"/>
    <property type="match status" value="1"/>
</dbReference>
<feature type="domain" description="HAMP" evidence="12">
    <location>
        <begin position="93"/>
        <end position="146"/>
    </location>
</feature>
<comment type="subcellular location">
    <subcellularLocation>
        <location evidence="2">Cell membrane</location>
    </subcellularLocation>
</comment>
<evidence type="ECO:0000256" key="8">
    <source>
        <dbReference type="ARBA" id="ARBA00022989"/>
    </source>
</evidence>
<dbReference type="PRINTS" id="PR00344">
    <property type="entry name" value="BCTRLSENSOR"/>
</dbReference>
<dbReference type="Pfam" id="PF00672">
    <property type="entry name" value="HAMP"/>
    <property type="match status" value="1"/>
</dbReference>
<dbReference type="CDD" id="cd00082">
    <property type="entry name" value="HisKA"/>
    <property type="match status" value="1"/>
</dbReference>
<keyword evidence="10" id="KW-0472">Membrane</keyword>
<dbReference type="InterPro" id="IPR003660">
    <property type="entry name" value="HAMP_dom"/>
</dbReference>
<name>A0ABP9WH99_9MICO</name>
<keyword evidence="14" id="KW-1185">Reference proteome</keyword>
<dbReference type="EMBL" id="BAABRR010000007">
    <property type="protein sequence ID" value="GAA5519197.1"/>
    <property type="molecule type" value="Genomic_DNA"/>
</dbReference>
<keyword evidence="5" id="KW-0808">Transferase</keyword>
<protein>
    <recommendedName>
        <fullName evidence="3">histidine kinase</fullName>
        <ecNumber evidence="3">2.7.13.3</ecNumber>
    </recommendedName>
</protein>
<evidence type="ECO:0000256" key="9">
    <source>
        <dbReference type="ARBA" id="ARBA00023012"/>
    </source>
</evidence>
<dbReference type="Pfam" id="PF00512">
    <property type="entry name" value="HisKA"/>
    <property type="match status" value="1"/>
</dbReference>
<evidence type="ECO:0000256" key="1">
    <source>
        <dbReference type="ARBA" id="ARBA00000085"/>
    </source>
</evidence>
<keyword evidence="9" id="KW-0902">Two-component regulatory system</keyword>
<feature type="domain" description="Histidine kinase" evidence="11">
    <location>
        <begin position="154"/>
        <end position="372"/>
    </location>
</feature>
<gene>
    <name evidence="13" type="primary">sasA_5</name>
    <name evidence="13" type="ORF">Lsed01_01635</name>
</gene>
<dbReference type="SUPFAM" id="SSF158472">
    <property type="entry name" value="HAMP domain-like"/>
    <property type="match status" value="1"/>
</dbReference>
<sequence>MTRGAITRGGLAPRLLVAIGLVLATAALTAWLVAGAIGPSIFHAHLLASQVDDPDAAVEHAELAFRTASAVALALSLTLGAAAAFAVSVVLTRRIGRSLASVATAAHRIAQGAVGVRVESPDMGAEFTALTDAFNRMADRLDESERLRGRLISDVAHELRTPVATINLALEALEDGVAQLTPATVEVLRAQGNRLVRLSEDLASVTRAESGALTLDVTQTEPGDLLEQALLAARDRAAQAGVDLVLDVEPGLPRITVDPDRMAQVLGNLVDNALRHTPRDGRVALAAVRGDHPGHVVLSVTDTGTGIAAEHLPHVFERFYRADSARDREHGGSGVGLAITRALVEAHGGRVSAHSVGPGEGARFEVTLPVVAPAS</sequence>
<organism evidence="13 14">
    <name type="scientific">Demequina sediminis</name>
    <dbReference type="NCBI Taxonomy" id="1930058"/>
    <lineage>
        <taxon>Bacteria</taxon>
        <taxon>Bacillati</taxon>
        <taxon>Actinomycetota</taxon>
        <taxon>Actinomycetes</taxon>
        <taxon>Micrococcales</taxon>
        <taxon>Demequinaceae</taxon>
        <taxon>Demequina</taxon>
    </lineage>
</organism>
<dbReference type="SMART" id="SM00387">
    <property type="entry name" value="HATPase_c"/>
    <property type="match status" value="1"/>
</dbReference>
<evidence type="ECO:0000256" key="3">
    <source>
        <dbReference type="ARBA" id="ARBA00012438"/>
    </source>
</evidence>
<keyword evidence="8 10" id="KW-1133">Transmembrane helix</keyword>
<evidence type="ECO:0000259" key="11">
    <source>
        <dbReference type="PROSITE" id="PS50109"/>
    </source>
</evidence>
<evidence type="ECO:0000256" key="10">
    <source>
        <dbReference type="SAM" id="Phobius"/>
    </source>
</evidence>
<dbReference type="InterPro" id="IPR003661">
    <property type="entry name" value="HisK_dim/P_dom"/>
</dbReference>
<dbReference type="PROSITE" id="PS50109">
    <property type="entry name" value="HIS_KIN"/>
    <property type="match status" value="1"/>
</dbReference>
<dbReference type="PANTHER" id="PTHR43547:SF2">
    <property type="entry name" value="HYBRID SIGNAL TRANSDUCTION HISTIDINE KINASE C"/>
    <property type="match status" value="1"/>
</dbReference>
<dbReference type="PROSITE" id="PS50885">
    <property type="entry name" value="HAMP"/>
    <property type="match status" value="1"/>
</dbReference>
<dbReference type="EC" id="2.7.13.3" evidence="3"/>
<accession>A0ABP9WH99</accession>
<dbReference type="CDD" id="cd06225">
    <property type="entry name" value="HAMP"/>
    <property type="match status" value="1"/>
</dbReference>
<evidence type="ECO:0000256" key="4">
    <source>
        <dbReference type="ARBA" id="ARBA00022553"/>
    </source>
</evidence>
<evidence type="ECO:0000313" key="13">
    <source>
        <dbReference type="EMBL" id="GAA5519197.1"/>
    </source>
</evidence>
<evidence type="ECO:0000259" key="12">
    <source>
        <dbReference type="PROSITE" id="PS50885"/>
    </source>
</evidence>
<dbReference type="PANTHER" id="PTHR43547">
    <property type="entry name" value="TWO-COMPONENT HISTIDINE KINASE"/>
    <property type="match status" value="1"/>
</dbReference>
<reference evidence="13 14" key="1">
    <citation type="submission" date="2024-02" db="EMBL/GenBank/DDBJ databases">
        <title>Lysinimicrobium sediminis NBRC 112286.</title>
        <authorList>
            <person name="Ichikawa N."/>
            <person name="Katano-Makiyama Y."/>
            <person name="Hidaka K."/>
        </authorList>
    </citation>
    <scope>NUCLEOTIDE SEQUENCE [LARGE SCALE GENOMIC DNA]</scope>
    <source>
        <strain evidence="13 14">NBRC 112286</strain>
    </source>
</reference>
<dbReference type="RefSeq" id="WP_345379541.1">
    <property type="nucleotide sequence ID" value="NZ_BAABRR010000007.1"/>
</dbReference>
<dbReference type="InterPro" id="IPR005467">
    <property type="entry name" value="His_kinase_dom"/>
</dbReference>
<dbReference type="InterPro" id="IPR003594">
    <property type="entry name" value="HATPase_dom"/>
</dbReference>
<dbReference type="Gene3D" id="6.10.340.10">
    <property type="match status" value="1"/>
</dbReference>
<dbReference type="CDD" id="cd00075">
    <property type="entry name" value="HATPase"/>
    <property type="match status" value="1"/>
</dbReference>
<evidence type="ECO:0000256" key="5">
    <source>
        <dbReference type="ARBA" id="ARBA00022679"/>
    </source>
</evidence>
<dbReference type="InterPro" id="IPR004358">
    <property type="entry name" value="Sig_transdc_His_kin-like_C"/>
</dbReference>
<feature type="transmembrane region" description="Helical" evidence="10">
    <location>
        <begin position="68"/>
        <end position="91"/>
    </location>
</feature>
<comment type="catalytic activity">
    <reaction evidence="1">
        <text>ATP + protein L-histidine = ADP + protein N-phospho-L-histidine.</text>
        <dbReference type="EC" id="2.7.13.3"/>
    </reaction>
</comment>
<evidence type="ECO:0000313" key="14">
    <source>
        <dbReference type="Proteomes" id="UP001426770"/>
    </source>
</evidence>
<dbReference type="InterPro" id="IPR036890">
    <property type="entry name" value="HATPase_C_sf"/>
</dbReference>
<keyword evidence="6 10" id="KW-0812">Transmembrane</keyword>
<dbReference type="SUPFAM" id="SSF55874">
    <property type="entry name" value="ATPase domain of HSP90 chaperone/DNA topoisomerase II/histidine kinase"/>
    <property type="match status" value="1"/>
</dbReference>
<dbReference type="InterPro" id="IPR036097">
    <property type="entry name" value="HisK_dim/P_sf"/>
</dbReference>
<dbReference type="Proteomes" id="UP001426770">
    <property type="component" value="Unassembled WGS sequence"/>
</dbReference>
<evidence type="ECO:0000256" key="2">
    <source>
        <dbReference type="ARBA" id="ARBA00004236"/>
    </source>
</evidence>
<proteinExistence type="predicted"/>
<dbReference type="SUPFAM" id="SSF47384">
    <property type="entry name" value="Homodimeric domain of signal transducing histidine kinase"/>
    <property type="match status" value="1"/>
</dbReference>
<keyword evidence="4" id="KW-0597">Phosphoprotein</keyword>
<evidence type="ECO:0000256" key="6">
    <source>
        <dbReference type="ARBA" id="ARBA00022692"/>
    </source>
</evidence>
<keyword evidence="7" id="KW-0418">Kinase</keyword>
<dbReference type="Gene3D" id="3.30.565.10">
    <property type="entry name" value="Histidine kinase-like ATPase, C-terminal domain"/>
    <property type="match status" value="1"/>
</dbReference>